<evidence type="ECO:0000313" key="2">
    <source>
        <dbReference type="EMBL" id="CAB3260664.1"/>
    </source>
</evidence>
<feature type="compositionally biased region" description="Basic and acidic residues" evidence="1">
    <location>
        <begin position="145"/>
        <end position="161"/>
    </location>
</feature>
<protein>
    <submittedName>
        <fullName evidence="2">Uncharacterized protein LOC100175578</fullName>
    </submittedName>
</protein>
<name>A0A6F9DFL9_9ASCI</name>
<reference evidence="2" key="1">
    <citation type="submission" date="2020-04" db="EMBL/GenBank/DDBJ databases">
        <authorList>
            <person name="Neveu A P."/>
        </authorList>
    </citation>
    <scope>NUCLEOTIDE SEQUENCE</scope>
    <source>
        <tissue evidence="2">Whole embryo</tissue>
    </source>
</reference>
<organism evidence="2">
    <name type="scientific">Phallusia mammillata</name>
    <dbReference type="NCBI Taxonomy" id="59560"/>
    <lineage>
        <taxon>Eukaryota</taxon>
        <taxon>Metazoa</taxon>
        <taxon>Chordata</taxon>
        <taxon>Tunicata</taxon>
        <taxon>Ascidiacea</taxon>
        <taxon>Phlebobranchia</taxon>
        <taxon>Ascidiidae</taxon>
        <taxon>Phallusia</taxon>
    </lineage>
</organism>
<feature type="region of interest" description="Disordered" evidence="1">
    <location>
        <begin position="138"/>
        <end position="161"/>
    </location>
</feature>
<gene>
    <name evidence="2" type="primary">LOC100175578-002</name>
</gene>
<accession>A0A6F9DFL9</accession>
<dbReference type="AlphaFoldDB" id="A0A6F9DFL9"/>
<evidence type="ECO:0000256" key="1">
    <source>
        <dbReference type="SAM" id="MobiDB-lite"/>
    </source>
</evidence>
<proteinExistence type="evidence at transcript level"/>
<dbReference type="EMBL" id="LR786392">
    <property type="protein sequence ID" value="CAB3260664.1"/>
    <property type="molecule type" value="mRNA"/>
</dbReference>
<sequence>MTVTSDRHRMNVGDIHKFEKNISGWFHQWDRQRNLTTSRFANRSAQQTINPTKSVVNTEMHTRALLDCKVTAPLSKQITKKTAPQSKSRSVITFASKLRNFRCENLSLKAKKLDNNSNSNNGGRKVWNISSKSSFTRLTPFNETDNTKNDATETKTHKQGLERRCSSHSNMYSLLLSLKEDVAPNRQRRFPRTNSLRRFVTLREHRKKCEMGLIKVDVAET</sequence>